<evidence type="ECO:0000313" key="2">
    <source>
        <dbReference type="Proteomes" id="UP001431131"/>
    </source>
</evidence>
<organism evidence="1 2">
    <name type="scientific">Fredinandcohnia quinoae</name>
    <dbReference type="NCBI Taxonomy" id="2918902"/>
    <lineage>
        <taxon>Bacteria</taxon>
        <taxon>Bacillati</taxon>
        <taxon>Bacillota</taxon>
        <taxon>Bacilli</taxon>
        <taxon>Bacillales</taxon>
        <taxon>Bacillaceae</taxon>
        <taxon>Fredinandcohnia</taxon>
    </lineage>
</organism>
<keyword evidence="2" id="KW-1185">Reference proteome</keyword>
<reference evidence="1" key="1">
    <citation type="submission" date="2022-02" db="EMBL/GenBank/DDBJ databases">
        <title>Fredinandcohnia quinoae sp. nov. isolated from Chenopodium quinoa seeds.</title>
        <authorList>
            <person name="Saati-Santamaria Z."/>
            <person name="Flores-Felix J.D."/>
            <person name="Igual J.M."/>
            <person name="Velazquez E."/>
            <person name="Garcia-Fraile P."/>
            <person name="Martinez-Molina E."/>
        </authorList>
    </citation>
    <scope>NUCLEOTIDE SEQUENCE</scope>
    <source>
        <strain evidence="1">SECRCQ15</strain>
    </source>
</reference>
<protein>
    <submittedName>
        <fullName evidence="1">Uncharacterized protein</fullName>
    </submittedName>
</protein>
<evidence type="ECO:0000313" key="1">
    <source>
        <dbReference type="EMBL" id="MCH1624897.1"/>
    </source>
</evidence>
<dbReference type="AlphaFoldDB" id="A0AAW5E490"/>
<dbReference type="EMBL" id="JAKTTI010000006">
    <property type="protein sequence ID" value="MCH1624897.1"/>
    <property type="molecule type" value="Genomic_DNA"/>
</dbReference>
<comment type="caution">
    <text evidence="1">The sequence shown here is derived from an EMBL/GenBank/DDBJ whole genome shotgun (WGS) entry which is preliminary data.</text>
</comment>
<dbReference type="Proteomes" id="UP001431131">
    <property type="component" value="Unassembled WGS sequence"/>
</dbReference>
<accession>A0AAW5E490</accession>
<name>A0AAW5E490_9BACI</name>
<gene>
    <name evidence="1" type="ORF">MJG50_06125</name>
</gene>
<dbReference type="RefSeq" id="WP_240253688.1">
    <property type="nucleotide sequence ID" value="NZ_JAKTTI010000006.1"/>
</dbReference>
<sequence length="47" mass="5374">MNISEKLSLKQLEEILISIKNQETKDVDAIEIVNMIKEKIISICSPM</sequence>
<proteinExistence type="predicted"/>